<protein>
    <recommendedName>
        <fullName evidence="1">Transposase IS30-like HTH domain-containing protein</fullName>
    </recommendedName>
</protein>
<dbReference type="AlphaFoldDB" id="A0A177B6H2"/>
<dbReference type="EMBL" id="LWCA01000213">
    <property type="protein sequence ID" value="OAF69897.1"/>
    <property type="molecule type" value="Genomic_DNA"/>
</dbReference>
<dbReference type="Pfam" id="PF13936">
    <property type="entry name" value="HTH_38"/>
    <property type="match status" value="1"/>
</dbReference>
<evidence type="ECO:0000259" key="1">
    <source>
        <dbReference type="Pfam" id="PF13936"/>
    </source>
</evidence>
<organism evidence="2 3">
    <name type="scientific">Intoshia linei</name>
    <dbReference type="NCBI Taxonomy" id="1819745"/>
    <lineage>
        <taxon>Eukaryota</taxon>
        <taxon>Metazoa</taxon>
        <taxon>Spiralia</taxon>
        <taxon>Lophotrochozoa</taxon>
        <taxon>Mesozoa</taxon>
        <taxon>Orthonectida</taxon>
        <taxon>Rhopaluridae</taxon>
        <taxon>Intoshia</taxon>
    </lineage>
</organism>
<name>A0A177B6H2_9BILA</name>
<reference evidence="2 3" key="1">
    <citation type="submission" date="2016-04" db="EMBL/GenBank/DDBJ databases">
        <title>The genome of Intoshia linei affirms orthonectids as highly simplified spiralians.</title>
        <authorList>
            <person name="Mikhailov K.V."/>
            <person name="Slusarev G.S."/>
            <person name="Nikitin M.A."/>
            <person name="Logacheva M.D."/>
            <person name="Penin A."/>
            <person name="Aleoshin V."/>
            <person name="Panchin Y.V."/>
        </authorList>
    </citation>
    <scope>NUCLEOTIDE SEQUENCE [LARGE SCALE GENOMIC DNA]</scope>
    <source>
        <strain evidence="2">Intl2013</strain>
        <tissue evidence="2">Whole animal</tissue>
    </source>
</reference>
<sequence length="116" mass="13251">MTNRKNLTQEDVQKILRLKLQGKNQDYIANEMGRSQSTICQVLQNKPKKKKTGRPLSITETTKRLVVRRASNNTSRVRKLTSDLNLCISPSSVYNIISSSPFIENMPSIMHYLLNS</sequence>
<comment type="caution">
    <text evidence="2">The sequence shown here is derived from an EMBL/GenBank/DDBJ whole genome shotgun (WGS) entry which is preliminary data.</text>
</comment>
<evidence type="ECO:0000313" key="2">
    <source>
        <dbReference type="EMBL" id="OAF69897.1"/>
    </source>
</evidence>
<dbReference type="InterPro" id="IPR009057">
    <property type="entry name" value="Homeodomain-like_sf"/>
</dbReference>
<dbReference type="InterPro" id="IPR025246">
    <property type="entry name" value="IS30-like_HTH"/>
</dbReference>
<keyword evidence="3" id="KW-1185">Reference proteome</keyword>
<gene>
    <name evidence="2" type="ORF">A3Q56_02352</name>
</gene>
<proteinExistence type="predicted"/>
<accession>A0A177B6H2</accession>
<evidence type="ECO:0000313" key="3">
    <source>
        <dbReference type="Proteomes" id="UP000078046"/>
    </source>
</evidence>
<dbReference type="Gene3D" id="1.10.10.60">
    <property type="entry name" value="Homeodomain-like"/>
    <property type="match status" value="1"/>
</dbReference>
<dbReference type="Proteomes" id="UP000078046">
    <property type="component" value="Unassembled WGS sequence"/>
</dbReference>
<dbReference type="SUPFAM" id="SSF46689">
    <property type="entry name" value="Homeodomain-like"/>
    <property type="match status" value="1"/>
</dbReference>
<feature type="domain" description="Transposase IS30-like HTH" evidence="1">
    <location>
        <begin position="4"/>
        <end position="40"/>
    </location>
</feature>